<evidence type="ECO:0000313" key="1">
    <source>
        <dbReference type="EMBL" id="EXK75876.1"/>
    </source>
</evidence>
<organism evidence="1 2">
    <name type="scientific">Fusarium oxysporum f. sp. raphani 54005</name>
    <dbReference type="NCBI Taxonomy" id="1089458"/>
    <lineage>
        <taxon>Eukaryota</taxon>
        <taxon>Fungi</taxon>
        <taxon>Dikarya</taxon>
        <taxon>Ascomycota</taxon>
        <taxon>Pezizomycotina</taxon>
        <taxon>Sordariomycetes</taxon>
        <taxon>Hypocreomycetidae</taxon>
        <taxon>Hypocreales</taxon>
        <taxon>Nectriaceae</taxon>
        <taxon>Fusarium</taxon>
        <taxon>Fusarium oxysporum species complex</taxon>
    </lineage>
</organism>
<dbReference type="EMBL" id="KI979743">
    <property type="protein sequence ID" value="EXK75876.1"/>
    <property type="molecule type" value="Genomic_DNA"/>
</dbReference>
<sequence length="49" mass="5221">MGLESNPCDIGKSVKMNDILPSQSPFDVLERAGGEATCCDSYLFIGVIV</sequence>
<protein>
    <submittedName>
        <fullName evidence="1">Uncharacterized protein</fullName>
    </submittedName>
</protein>
<name>X0B2A0_FUSOX</name>
<proteinExistence type="predicted"/>
<dbReference type="Proteomes" id="UP000030663">
    <property type="component" value="Unassembled WGS sequence"/>
</dbReference>
<evidence type="ECO:0000313" key="2">
    <source>
        <dbReference type="Proteomes" id="UP000030663"/>
    </source>
</evidence>
<dbReference type="AlphaFoldDB" id="X0B2A0"/>
<keyword evidence="2" id="KW-1185">Reference proteome</keyword>
<dbReference type="HOGENOM" id="CLU_3242168_0_0_1"/>
<accession>X0B2A0</accession>
<gene>
    <name evidence="1" type="ORF">FOQG_19359</name>
</gene>
<reference evidence="1 2" key="1">
    <citation type="submission" date="2011-11" db="EMBL/GenBank/DDBJ databases">
        <title>The Genome Sequence of Fusarium oxysporum PHW815.</title>
        <authorList>
            <consortium name="The Broad Institute Genome Sequencing Platform"/>
            <person name="Ma L.-J."/>
            <person name="Gale L.R."/>
            <person name="Schwartz D.C."/>
            <person name="Zhou S."/>
            <person name="Corby-Kistler H."/>
            <person name="Young S.K."/>
            <person name="Zeng Q."/>
            <person name="Gargeya S."/>
            <person name="Fitzgerald M."/>
            <person name="Haas B."/>
            <person name="Abouelleil A."/>
            <person name="Alvarado L."/>
            <person name="Arachchi H.M."/>
            <person name="Berlin A."/>
            <person name="Brown A."/>
            <person name="Chapman S.B."/>
            <person name="Chen Z."/>
            <person name="Dunbar C."/>
            <person name="Freedman E."/>
            <person name="Gearin G."/>
            <person name="Goldberg J."/>
            <person name="Griggs A."/>
            <person name="Gujja S."/>
            <person name="Heiman D."/>
            <person name="Howarth C."/>
            <person name="Larson L."/>
            <person name="Lui A."/>
            <person name="MacDonald P.J.P."/>
            <person name="Montmayeur A."/>
            <person name="Murphy C."/>
            <person name="Neiman D."/>
            <person name="Pearson M."/>
            <person name="Priest M."/>
            <person name="Roberts A."/>
            <person name="Saif S."/>
            <person name="Shea T."/>
            <person name="Shenoy N."/>
            <person name="Sisk P."/>
            <person name="Stolte C."/>
            <person name="Sykes S."/>
            <person name="Wortman J."/>
            <person name="Nusbaum C."/>
            <person name="Birren B."/>
        </authorList>
    </citation>
    <scope>NUCLEOTIDE SEQUENCE [LARGE SCALE GENOMIC DNA]</scope>
    <source>
        <strain evidence="1 2">54005</strain>
    </source>
</reference>